<dbReference type="Proteomes" id="UP000321947">
    <property type="component" value="Unassembled WGS sequence"/>
</dbReference>
<dbReference type="OrthoDB" id="778454at2759"/>
<evidence type="ECO:0000256" key="1">
    <source>
        <dbReference type="SAM" id="MobiDB-lite"/>
    </source>
</evidence>
<feature type="compositionally biased region" description="Basic and acidic residues" evidence="1">
    <location>
        <begin position="89"/>
        <end position="99"/>
    </location>
</feature>
<sequence length="216" mass="24545">MPTCVLIEVFYFGLSEDTQQTADALFVGGIKEIKEEIKKELVEMQWWHYRDNKAVNEMGCVGCGSPHNIDAWPLNTEIVAYNNDVQKNKEVQSTRRDEQSGEASNQATSINPISPPTFLSHHKKKGYKKQFQKFMDVLKQLYINISFVDALEHMPSYVKVLKNIFVKKRRMTYFETIAPTQATSDVFKNGVLETMTHTGSLVIPCFIGNVDLGCAL</sequence>
<comment type="caution">
    <text evidence="3">The sequence shown here is derived from an EMBL/GenBank/DDBJ whole genome shotgun (WGS) entry which is preliminary data.</text>
</comment>
<proteinExistence type="predicted"/>
<evidence type="ECO:0000313" key="4">
    <source>
        <dbReference type="Proteomes" id="UP000321393"/>
    </source>
</evidence>
<organism evidence="3 5">
    <name type="scientific">Cucumis melo var. makuwa</name>
    <name type="common">Oriental melon</name>
    <dbReference type="NCBI Taxonomy" id="1194695"/>
    <lineage>
        <taxon>Eukaryota</taxon>
        <taxon>Viridiplantae</taxon>
        <taxon>Streptophyta</taxon>
        <taxon>Embryophyta</taxon>
        <taxon>Tracheophyta</taxon>
        <taxon>Spermatophyta</taxon>
        <taxon>Magnoliopsida</taxon>
        <taxon>eudicotyledons</taxon>
        <taxon>Gunneridae</taxon>
        <taxon>Pentapetalae</taxon>
        <taxon>rosids</taxon>
        <taxon>fabids</taxon>
        <taxon>Cucurbitales</taxon>
        <taxon>Cucurbitaceae</taxon>
        <taxon>Benincaseae</taxon>
        <taxon>Cucumis</taxon>
    </lineage>
</organism>
<dbReference type="AlphaFoldDB" id="A0A5D3E113"/>
<evidence type="ECO:0000313" key="3">
    <source>
        <dbReference type="EMBL" id="TYK29321.1"/>
    </source>
</evidence>
<evidence type="ECO:0000313" key="5">
    <source>
        <dbReference type="Proteomes" id="UP000321947"/>
    </source>
</evidence>
<gene>
    <name evidence="3" type="ORF">E5676_scaffold129G00290</name>
    <name evidence="2" type="ORF">E6C27_scaffold110G001440</name>
</gene>
<accession>A0A5D3E113</accession>
<dbReference type="EMBL" id="SSTD01001743">
    <property type="protein sequence ID" value="TYK29321.1"/>
    <property type="molecule type" value="Genomic_DNA"/>
</dbReference>
<name>A0A5D3E113_CUCMM</name>
<dbReference type="Proteomes" id="UP000321393">
    <property type="component" value="Unassembled WGS sequence"/>
</dbReference>
<feature type="compositionally biased region" description="Polar residues" evidence="1">
    <location>
        <begin position="101"/>
        <end position="112"/>
    </location>
</feature>
<protein>
    <submittedName>
        <fullName evidence="3">Uncharacterized protein</fullName>
    </submittedName>
</protein>
<dbReference type="EMBL" id="SSTE01015327">
    <property type="protein sequence ID" value="KAA0043257.1"/>
    <property type="molecule type" value="Genomic_DNA"/>
</dbReference>
<evidence type="ECO:0000313" key="2">
    <source>
        <dbReference type="EMBL" id="KAA0043257.1"/>
    </source>
</evidence>
<feature type="region of interest" description="Disordered" evidence="1">
    <location>
        <begin position="89"/>
        <end position="115"/>
    </location>
</feature>
<reference evidence="4 5" key="1">
    <citation type="submission" date="2019-08" db="EMBL/GenBank/DDBJ databases">
        <title>Draft genome sequences of two oriental melons (Cucumis melo L. var makuwa).</title>
        <authorList>
            <person name="Kwon S.-Y."/>
        </authorList>
    </citation>
    <scope>NUCLEOTIDE SEQUENCE [LARGE SCALE GENOMIC DNA]</scope>
    <source>
        <strain evidence="5">cv. Chang Bougi</strain>
        <strain evidence="4">cv. SW 3</strain>
        <tissue evidence="3">Leaf</tissue>
    </source>
</reference>